<dbReference type="OrthoDB" id="9779889at2"/>
<dbReference type="SUPFAM" id="SSF49493">
    <property type="entry name" value="HSP40/DnaJ peptide-binding domain"/>
    <property type="match status" value="2"/>
</dbReference>
<feature type="zinc finger region" description="CR-type" evidence="12">
    <location>
        <begin position="135"/>
        <end position="217"/>
    </location>
</feature>
<feature type="repeat" description="CXXCXGXG motif" evidence="11">
    <location>
        <begin position="148"/>
        <end position="155"/>
    </location>
</feature>
<dbReference type="Pfam" id="PF01556">
    <property type="entry name" value="DnaJ_C"/>
    <property type="match status" value="1"/>
</dbReference>
<comment type="function">
    <text evidence="11">Participates actively in the response to hyperosmotic and heat shock by preventing the aggregation of stress-denatured proteins and by disaggregating proteins, also in an autonomous, DnaK-independent fashion. Unfolded proteins bind initially to DnaJ; upon interaction with the DnaJ-bound protein, DnaK hydrolyzes its bound ATP, resulting in the formation of a stable complex. GrpE releases ADP from DnaK; ATP binding to DnaK triggers the release of the substrate protein, thus completing the reaction cycle. Several rounds of ATP-dependent interactions between DnaJ, DnaK and GrpE are required for fully efficient folding. Also involved, together with DnaK and GrpE, in the DNA replication of plasmids through activation of initiation proteins.</text>
</comment>
<feature type="binding site" evidence="11">
    <location>
        <position position="194"/>
    </location>
    <ligand>
        <name>Zn(2+)</name>
        <dbReference type="ChEBI" id="CHEBI:29105"/>
        <label>2</label>
    </ligand>
</feature>
<dbReference type="Gene3D" id="1.10.287.110">
    <property type="entry name" value="DnaJ domain"/>
    <property type="match status" value="1"/>
</dbReference>
<evidence type="ECO:0000256" key="11">
    <source>
        <dbReference type="HAMAP-Rule" id="MF_01152"/>
    </source>
</evidence>
<dbReference type="SMART" id="SM00271">
    <property type="entry name" value="DnaJ"/>
    <property type="match status" value="1"/>
</dbReference>
<reference evidence="18" key="2">
    <citation type="submission" date="2018-05" db="EMBL/GenBank/DDBJ databases">
        <title>Genome Sequencing of selected type strains of the family Eggerthellaceae.</title>
        <authorList>
            <person name="Danylec N."/>
            <person name="Stoll D.A."/>
            <person name="Doetsch A."/>
            <person name="Huch M."/>
        </authorList>
    </citation>
    <scope>NUCLEOTIDE SEQUENCE [LARGE SCALE GENOMIC DNA]</scope>
    <source>
        <strain evidence="18">DSM 22006</strain>
    </source>
</reference>
<evidence type="ECO:0000313" key="17">
    <source>
        <dbReference type="Proteomes" id="UP000253975"/>
    </source>
</evidence>
<dbReference type="SUPFAM" id="SSF46565">
    <property type="entry name" value="Chaperone J-domain"/>
    <property type="match status" value="1"/>
</dbReference>
<dbReference type="PROSITE" id="PS51188">
    <property type="entry name" value="ZF_CR"/>
    <property type="match status" value="1"/>
</dbReference>
<comment type="subunit">
    <text evidence="11">Homodimer.</text>
</comment>
<comment type="similarity">
    <text evidence="9 11">Belongs to the DnaJ family.</text>
</comment>
<feature type="binding site" evidence="11">
    <location>
        <position position="168"/>
    </location>
    <ligand>
        <name>Zn(2+)</name>
        <dbReference type="ChEBI" id="CHEBI:29105"/>
        <label>2</label>
    </ligand>
</feature>
<keyword evidence="4 11" id="KW-0677">Repeat</keyword>
<evidence type="ECO:0000313" key="16">
    <source>
        <dbReference type="EMBL" id="RNM35387.1"/>
    </source>
</evidence>
<dbReference type="GO" id="GO:0031072">
    <property type="term" value="F:heat shock protein binding"/>
    <property type="evidence" value="ECO:0007669"/>
    <property type="project" value="InterPro"/>
</dbReference>
<dbReference type="InterPro" id="IPR001623">
    <property type="entry name" value="DnaJ_domain"/>
</dbReference>
<dbReference type="EMBL" id="QIBZ01000006">
    <property type="protein sequence ID" value="RNM35387.1"/>
    <property type="molecule type" value="Genomic_DNA"/>
</dbReference>
<dbReference type="GO" id="GO:0009408">
    <property type="term" value="P:response to heat"/>
    <property type="evidence" value="ECO:0007669"/>
    <property type="project" value="InterPro"/>
</dbReference>
<dbReference type="PROSITE" id="PS50076">
    <property type="entry name" value="DNAJ_2"/>
    <property type="match status" value="1"/>
</dbReference>
<evidence type="ECO:0000256" key="5">
    <source>
        <dbReference type="ARBA" id="ARBA00022771"/>
    </source>
</evidence>
<evidence type="ECO:0000256" key="3">
    <source>
        <dbReference type="ARBA" id="ARBA00022723"/>
    </source>
</evidence>
<evidence type="ECO:0000256" key="8">
    <source>
        <dbReference type="ARBA" id="ARBA00023186"/>
    </source>
</evidence>
<dbReference type="Proteomes" id="UP000253975">
    <property type="component" value="Unassembled WGS sequence"/>
</dbReference>
<keyword evidence="5 11" id="KW-0863">Zinc-finger</keyword>
<evidence type="ECO:0000259" key="14">
    <source>
        <dbReference type="PROSITE" id="PS51188"/>
    </source>
</evidence>
<organism evidence="15 17">
    <name type="scientific">Slackia isoflavoniconvertens</name>
    <dbReference type="NCBI Taxonomy" id="572010"/>
    <lineage>
        <taxon>Bacteria</taxon>
        <taxon>Bacillati</taxon>
        <taxon>Actinomycetota</taxon>
        <taxon>Coriobacteriia</taxon>
        <taxon>Eggerthellales</taxon>
        <taxon>Eggerthellaceae</taxon>
        <taxon>Slackia</taxon>
    </lineage>
</organism>
<dbReference type="GO" id="GO:0006260">
    <property type="term" value="P:DNA replication"/>
    <property type="evidence" value="ECO:0007669"/>
    <property type="project" value="UniProtKB-KW"/>
</dbReference>
<keyword evidence="1 11" id="KW-0963">Cytoplasm</keyword>
<dbReference type="FunFam" id="2.10.230.10:FF:000002">
    <property type="entry name" value="Molecular chaperone DnaJ"/>
    <property type="match status" value="1"/>
</dbReference>
<feature type="binding site" evidence="11">
    <location>
        <position position="151"/>
    </location>
    <ligand>
        <name>Zn(2+)</name>
        <dbReference type="ChEBI" id="CHEBI:29105"/>
        <label>1</label>
    </ligand>
</feature>
<keyword evidence="7 11" id="KW-0346">Stress response</keyword>
<comment type="caution">
    <text evidence="15">The sequence shown here is derived from an EMBL/GenBank/DDBJ whole genome shotgun (WGS) entry which is preliminary data.</text>
</comment>
<dbReference type="InterPro" id="IPR018253">
    <property type="entry name" value="DnaJ_domain_CS"/>
</dbReference>
<evidence type="ECO:0000256" key="10">
    <source>
        <dbReference type="ARBA" id="ARBA00067609"/>
    </source>
</evidence>
<dbReference type="InterPro" id="IPR002939">
    <property type="entry name" value="DnaJ_C"/>
</dbReference>
<evidence type="ECO:0000256" key="12">
    <source>
        <dbReference type="PROSITE-ProRule" id="PRU00546"/>
    </source>
</evidence>
<evidence type="ECO:0000256" key="1">
    <source>
        <dbReference type="ARBA" id="ARBA00022490"/>
    </source>
</evidence>
<evidence type="ECO:0000313" key="18">
    <source>
        <dbReference type="Proteomes" id="UP000271472"/>
    </source>
</evidence>
<dbReference type="NCBIfam" id="NF008035">
    <property type="entry name" value="PRK10767.1"/>
    <property type="match status" value="1"/>
</dbReference>
<dbReference type="Gene3D" id="2.60.260.20">
    <property type="entry name" value="Urease metallochaperone UreE, N-terminal domain"/>
    <property type="match status" value="2"/>
</dbReference>
<evidence type="ECO:0000313" key="15">
    <source>
        <dbReference type="EMBL" id="RDB60235.1"/>
    </source>
</evidence>
<dbReference type="GO" id="GO:0005524">
    <property type="term" value="F:ATP binding"/>
    <property type="evidence" value="ECO:0007669"/>
    <property type="project" value="InterPro"/>
</dbReference>
<dbReference type="RefSeq" id="WP_114614972.1">
    <property type="nucleotide sequence ID" value="NZ_CALIRK010000011.1"/>
</dbReference>
<feature type="binding site" evidence="11">
    <location>
        <position position="148"/>
    </location>
    <ligand>
        <name>Zn(2+)</name>
        <dbReference type="ChEBI" id="CHEBI:29105"/>
        <label>1</label>
    </ligand>
</feature>
<comment type="subcellular location">
    <subcellularLocation>
        <location evidence="11">Cytoplasm</location>
    </subcellularLocation>
</comment>
<dbReference type="CDD" id="cd06257">
    <property type="entry name" value="DnaJ"/>
    <property type="match status" value="1"/>
</dbReference>
<protein>
    <recommendedName>
        <fullName evidence="10 11">Chaperone protein DnaJ</fullName>
    </recommendedName>
</protein>
<feature type="repeat" description="CXXCXGXG motif" evidence="11">
    <location>
        <begin position="165"/>
        <end position="172"/>
    </location>
</feature>
<keyword evidence="3 11" id="KW-0479">Metal-binding</keyword>
<gene>
    <name evidence="11 15" type="primary">dnaJ</name>
    <name evidence="15" type="ORF">C1881_02520</name>
    <name evidence="16" type="ORF">DMP05_04300</name>
</gene>
<dbReference type="GO" id="GO:0051082">
    <property type="term" value="F:unfolded protein binding"/>
    <property type="evidence" value="ECO:0007669"/>
    <property type="project" value="UniProtKB-UniRule"/>
</dbReference>
<dbReference type="PANTHER" id="PTHR43096">
    <property type="entry name" value="DNAJ HOMOLOG 1, MITOCHONDRIAL-RELATED"/>
    <property type="match status" value="1"/>
</dbReference>
<dbReference type="Pfam" id="PF00226">
    <property type="entry name" value="DnaJ"/>
    <property type="match status" value="1"/>
</dbReference>
<dbReference type="InterPro" id="IPR036410">
    <property type="entry name" value="HSP_DnaJ_Cys-rich_dom_sf"/>
</dbReference>
<dbReference type="SUPFAM" id="SSF57938">
    <property type="entry name" value="DnaJ/Hsp40 cysteine-rich domain"/>
    <property type="match status" value="1"/>
</dbReference>
<keyword evidence="8 11" id="KW-0143">Chaperone</keyword>
<dbReference type="GeneID" id="98661957"/>
<evidence type="ECO:0000256" key="2">
    <source>
        <dbReference type="ARBA" id="ARBA00022705"/>
    </source>
</evidence>
<dbReference type="FunFam" id="2.60.260.20:FF:000005">
    <property type="entry name" value="Chaperone protein dnaJ 1, mitochondrial"/>
    <property type="match status" value="1"/>
</dbReference>
<feature type="domain" description="CR-type" evidence="14">
    <location>
        <begin position="135"/>
        <end position="217"/>
    </location>
</feature>
<dbReference type="GO" id="GO:0008270">
    <property type="term" value="F:zinc ion binding"/>
    <property type="evidence" value="ECO:0007669"/>
    <property type="project" value="UniProtKB-UniRule"/>
</dbReference>
<dbReference type="GO" id="GO:0042026">
    <property type="term" value="P:protein refolding"/>
    <property type="evidence" value="ECO:0007669"/>
    <property type="project" value="TreeGrafter"/>
</dbReference>
<accession>A0A369LPZ1</accession>
<keyword evidence="18" id="KW-1185">Reference proteome</keyword>
<sequence length="377" mass="40957">MAKDLYAILGVSKDATDAEIKKAFRRKARELHPDVNKAPDAEDRFKELNEAYDVLSDANKRAQYDRFGTIPGAAGGPAGGYNVDFEDIFGGGFGGMGDIFSSFFGGAAGGRATVRKEGRDMGVGLRLTLEEVAAGAKKEIVYDRLAPCEVCNGSGKAEGGKEIDCPDCHGRGRVVTVQHTFLGDMQTASMCSTCGGTGKVIDKPCEECEGQGRIPDRQHVTVEVPAGIREGQQLRVTGFGEAGMHGARPGDLIVTCRIQPHEFFEREGDNLHARANVSFIQATLGAEIEIDGIFHDEKVMVRVPEGCQNEQVIRVKGMGMPRLKSTERGDMYVHITVLIPKKVTKKQRELLEKVAEEFGEDVAAPRSPLQKLRDAFN</sequence>
<dbReference type="InterPro" id="IPR001305">
    <property type="entry name" value="HSP_DnaJ_Cys-rich_dom"/>
</dbReference>
<dbReference type="GO" id="GO:0005737">
    <property type="term" value="C:cytoplasm"/>
    <property type="evidence" value="ECO:0007669"/>
    <property type="project" value="UniProtKB-SubCell"/>
</dbReference>
<dbReference type="InterPro" id="IPR008971">
    <property type="entry name" value="HSP40/DnaJ_pept-bd"/>
</dbReference>
<keyword evidence="6 11" id="KW-0862">Zinc</keyword>
<comment type="domain">
    <text evidence="11">The J domain is necessary and sufficient to stimulate DnaK ATPase activity. Zinc center 1 plays an important role in the autonomous, DnaK-independent chaperone activity of DnaJ. Zinc center 2 is essential for interaction with DnaK and for DnaJ activity.</text>
</comment>
<feature type="binding site" evidence="11">
    <location>
        <position position="205"/>
    </location>
    <ligand>
        <name>Zn(2+)</name>
        <dbReference type="ChEBI" id="CHEBI:29105"/>
        <label>1</label>
    </ligand>
</feature>
<reference evidence="16" key="3">
    <citation type="journal article" date="2019" name="Microbiol. Resour. Announc.">
        <title>Draft Genome Sequences of Type Strains of Gordonibacter faecihominis, Paraeggerthella hongkongensis, Parvibacter caecicola,Slackia equolifaciens, Slackia faecicanis, and Slackia isoflavoniconvertens.</title>
        <authorList>
            <person name="Danylec N."/>
            <person name="Stoll D.A."/>
            <person name="Dotsch A."/>
            <person name="Huch M."/>
        </authorList>
    </citation>
    <scope>NUCLEOTIDE SEQUENCE</scope>
    <source>
        <strain evidence="16">DSM 22006</strain>
    </source>
</reference>
<proteinExistence type="inferred from homology"/>
<evidence type="ECO:0000256" key="9">
    <source>
        <dbReference type="ARBA" id="ARBA00061004"/>
    </source>
</evidence>
<dbReference type="Proteomes" id="UP000271472">
    <property type="component" value="Unassembled WGS sequence"/>
</dbReference>
<evidence type="ECO:0000259" key="13">
    <source>
        <dbReference type="PROSITE" id="PS50076"/>
    </source>
</evidence>
<reference evidence="15 17" key="1">
    <citation type="journal article" date="2018" name="Elife">
        <title>Discovery and characterization of a prevalent human gut bacterial enzyme sufficient for the inactivation of a family of plant toxins.</title>
        <authorList>
            <person name="Koppel N."/>
            <person name="Bisanz J.E."/>
            <person name="Pandelia M.E."/>
            <person name="Turnbaugh P.J."/>
            <person name="Balskus E.P."/>
        </authorList>
    </citation>
    <scope>NUCLEOTIDE SEQUENCE [LARGE SCALE GENOMIC DNA]</scope>
    <source>
        <strain evidence="15 17">OB21 GAM31</strain>
    </source>
</reference>
<evidence type="ECO:0000256" key="6">
    <source>
        <dbReference type="ARBA" id="ARBA00022833"/>
    </source>
</evidence>
<keyword evidence="2 11" id="KW-0235">DNA replication</keyword>
<feature type="binding site" evidence="11">
    <location>
        <position position="165"/>
    </location>
    <ligand>
        <name>Zn(2+)</name>
        <dbReference type="ChEBI" id="CHEBI:29105"/>
        <label>2</label>
    </ligand>
</feature>
<evidence type="ECO:0000256" key="7">
    <source>
        <dbReference type="ARBA" id="ARBA00023016"/>
    </source>
</evidence>
<dbReference type="HAMAP" id="MF_01152">
    <property type="entry name" value="DnaJ"/>
    <property type="match status" value="1"/>
</dbReference>
<dbReference type="PRINTS" id="PR00625">
    <property type="entry name" value="JDOMAIN"/>
</dbReference>
<comment type="cofactor">
    <cofactor evidence="11">
        <name>Zn(2+)</name>
        <dbReference type="ChEBI" id="CHEBI:29105"/>
    </cofactor>
    <text evidence="11">Binds 2 Zn(2+) ions per monomer.</text>
</comment>
<dbReference type="PANTHER" id="PTHR43096:SF48">
    <property type="entry name" value="CHAPERONE PROTEIN DNAJ"/>
    <property type="match status" value="1"/>
</dbReference>
<dbReference type="InterPro" id="IPR036869">
    <property type="entry name" value="J_dom_sf"/>
</dbReference>
<dbReference type="CDD" id="cd10747">
    <property type="entry name" value="DnaJ_C"/>
    <property type="match status" value="1"/>
</dbReference>
<evidence type="ECO:0000256" key="4">
    <source>
        <dbReference type="ARBA" id="ARBA00022737"/>
    </source>
</evidence>
<dbReference type="NCBIfam" id="TIGR02349">
    <property type="entry name" value="DnaJ_bact"/>
    <property type="match status" value="1"/>
</dbReference>
<feature type="domain" description="J" evidence="13">
    <location>
        <begin position="4"/>
        <end position="68"/>
    </location>
</feature>
<dbReference type="AlphaFoldDB" id="A0A369LPZ1"/>
<dbReference type="Pfam" id="PF00684">
    <property type="entry name" value="DnaJ_CXXCXGXG"/>
    <property type="match status" value="1"/>
</dbReference>
<dbReference type="PROSITE" id="PS00636">
    <property type="entry name" value="DNAJ_1"/>
    <property type="match status" value="1"/>
</dbReference>
<dbReference type="CDD" id="cd10719">
    <property type="entry name" value="DnaJ_zf"/>
    <property type="match status" value="1"/>
</dbReference>
<feature type="binding site" evidence="11">
    <location>
        <position position="208"/>
    </location>
    <ligand>
        <name>Zn(2+)</name>
        <dbReference type="ChEBI" id="CHEBI:29105"/>
        <label>1</label>
    </ligand>
</feature>
<dbReference type="EMBL" id="PPTO01000003">
    <property type="protein sequence ID" value="RDB60235.1"/>
    <property type="molecule type" value="Genomic_DNA"/>
</dbReference>
<feature type="repeat" description="CXXCXGXG motif" evidence="11">
    <location>
        <begin position="191"/>
        <end position="198"/>
    </location>
</feature>
<feature type="binding site" evidence="11">
    <location>
        <position position="191"/>
    </location>
    <ligand>
        <name>Zn(2+)</name>
        <dbReference type="ChEBI" id="CHEBI:29105"/>
        <label>2</label>
    </ligand>
</feature>
<dbReference type="InterPro" id="IPR012724">
    <property type="entry name" value="DnaJ"/>
</dbReference>
<dbReference type="Gene3D" id="2.10.230.10">
    <property type="entry name" value="Heat shock protein DnaJ, cysteine-rich domain"/>
    <property type="match status" value="1"/>
</dbReference>
<feature type="repeat" description="CXXCXGXG motif" evidence="11">
    <location>
        <begin position="205"/>
        <end position="212"/>
    </location>
</feature>
<name>A0A369LPZ1_9ACTN</name>